<keyword evidence="3" id="KW-1185">Reference proteome</keyword>
<organism evidence="2 3">
    <name type="scientific">Pleurodeles waltl</name>
    <name type="common">Iberian ribbed newt</name>
    <dbReference type="NCBI Taxonomy" id="8319"/>
    <lineage>
        <taxon>Eukaryota</taxon>
        <taxon>Metazoa</taxon>
        <taxon>Chordata</taxon>
        <taxon>Craniata</taxon>
        <taxon>Vertebrata</taxon>
        <taxon>Euteleostomi</taxon>
        <taxon>Amphibia</taxon>
        <taxon>Batrachia</taxon>
        <taxon>Caudata</taxon>
        <taxon>Salamandroidea</taxon>
        <taxon>Salamandridae</taxon>
        <taxon>Pleurodelinae</taxon>
        <taxon>Pleurodeles</taxon>
    </lineage>
</organism>
<reference evidence="2" key="1">
    <citation type="journal article" date="2022" name="bioRxiv">
        <title>Sequencing and chromosome-scale assembly of the giantPleurodeles waltlgenome.</title>
        <authorList>
            <person name="Brown T."/>
            <person name="Elewa A."/>
            <person name="Iarovenko S."/>
            <person name="Subramanian E."/>
            <person name="Araus A.J."/>
            <person name="Petzold A."/>
            <person name="Susuki M."/>
            <person name="Suzuki K.-i.T."/>
            <person name="Hayashi T."/>
            <person name="Toyoda A."/>
            <person name="Oliveira C."/>
            <person name="Osipova E."/>
            <person name="Leigh N.D."/>
            <person name="Simon A."/>
            <person name="Yun M.H."/>
        </authorList>
    </citation>
    <scope>NUCLEOTIDE SEQUENCE</scope>
    <source>
        <strain evidence="2">20211129_DDA</strain>
        <tissue evidence="2">Liver</tissue>
    </source>
</reference>
<protein>
    <submittedName>
        <fullName evidence="2">Uncharacterized protein</fullName>
    </submittedName>
</protein>
<evidence type="ECO:0000313" key="2">
    <source>
        <dbReference type="EMBL" id="KAJ1183439.1"/>
    </source>
</evidence>
<comment type="caution">
    <text evidence="2">The sequence shown here is derived from an EMBL/GenBank/DDBJ whole genome shotgun (WGS) entry which is preliminary data.</text>
</comment>
<dbReference type="AlphaFoldDB" id="A0AAV7U307"/>
<gene>
    <name evidence="2" type="ORF">NDU88_000261</name>
</gene>
<dbReference type="Proteomes" id="UP001066276">
    <property type="component" value="Chromosome 3_1"/>
</dbReference>
<accession>A0AAV7U307</accession>
<feature type="region of interest" description="Disordered" evidence="1">
    <location>
        <begin position="1"/>
        <end position="91"/>
    </location>
</feature>
<sequence>MDLDSGAVPGSPCMPPLGLRADMAASHGETSGKKAVGLGPDPAAVRRPLHQLSPQEGTAGRRATHLGVSGTEGLKPADSFNTSASKRCMHR</sequence>
<evidence type="ECO:0000256" key="1">
    <source>
        <dbReference type="SAM" id="MobiDB-lite"/>
    </source>
</evidence>
<dbReference type="EMBL" id="JANPWB010000005">
    <property type="protein sequence ID" value="KAJ1183439.1"/>
    <property type="molecule type" value="Genomic_DNA"/>
</dbReference>
<evidence type="ECO:0000313" key="3">
    <source>
        <dbReference type="Proteomes" id="UP001066276"/>
    </source>
</evidence>
<proteinExistence type="predicted"/>
<name>A0AAV7U307_PLEWA</name>